<feature type="domain" description="Large ribosomal subunit protein uL6 alpha-beta" evidence="9">
    <location>
        <begin position="11"/>
        <end position="82"/>
    </location>
</feature>
<organism evidence="10">
    <name type="scientific">Desulfitobacterium hafniense</name>
    <name type="common">Desulfitobacterium frappieri</name>
    <dbReference type="NCBI Taxonomy" id="49338"/>
    <lineage>
        <taxon>Bacteria</taxon>
        <taxon>Bacillati</taxon>
        <taxon>Bacillota</taxon>
        <taxon>Clostridia</taxon>
        <taxon>Eubacteriales</taxon>
        <taxon>Desulfitobacteriaceae</taxon>
        <taxon>Desulfitobacterium</taxon>
    </lineage>
</organism>
<evidence type="ECO:0000256" key="5">
    <source>
        <dbReference type="ARBA" id="ARBA00023274"/>
    </source>
</evidence>
<evidence type="ECO:0000256" key="3">
    <source>
        <dbReference type="ARBA" id="ARBA00022884"/>
    </source>
</evidence>
<gene>
    <name evidence="6" type="primary">rplF</name>
    <name evidence="11" type="ORF">AT727_17140</name>
    <name evidence="10" type="ORF">DPCES_0593</name>
</gene>
<dbReference type="GO" id="GO:0003735">
    <property type="term" value="F:structural constituent of ribosome"/>
    <property type="evidence" value="ECO:0007669"/>
    <property type="project" value="UniProtKB-UniRule"/>
</dbReference>
<evidence type="ECO:0000313" key="10">
    <source>
        <dbReference type="EMBL" id="CDX00480.1"/>
    </source>
</evidence>
<dbReference type="GO" id="GO:0019843">
    <property type="term" value="F:rRNA binding"/>
    <property type="evidence" value="ECO:0007669"/>
    <property type="project" value="UniProtKB-UniRule"/>
</dbReference>
<dbReference type="PRINTS" id="PR00059">
    <property type="entry name" value="RIBOSOMALL6"/>
</dbReference>
<dbReference type="NCBIfam" id="TIGR03654">
    <property type="entry name" value="L6_bact"/>
    <property type="match status" value="1"/>
</dbReference>
<dbReference type="PANTHER" id="PTHR11655:SF14">
    <property type="entry name" value="LARGE RIBOSOMAL SUBUNIT PROTEIN UL6M"/>
    <property type="match status" value="1"/>
</dbReference>
<dbReference type="InterPro" id="IPR019906">
    <property type="entry name" value="Ribosomal_uL6_bac-type"/>
</dbReference>
<dbReference type="RefSeq" id="WP_005810135.1">
    <property type="nucleotide sequence ID" value="NZ_CABKQQ010000025.1"/>
</dbReference>
<dbReference type="OMA" id="RERHGLC"/>
<comment type="function">
    <text evidence="6 8">This protein binds to the 23S rRNA, and is important in its secondary structure. It is located near the subunit interface in the base of the L7/L12 stalk, and near the tRNA binding site of the peptidyltransferase center.</text>
</comment>
<dbReference type="OrthoDB" id="9805007at2"/>
<dbReference type="InterPro" id="IPR002358">
    <property type="entry name" value="Ribosomal_uL6_CS"/>
</dbReference>
<keyword evidence="4 6" id="KW-0689">Ribosomal protein</keyword>
<name>A0A098AWJ3_DESHA</name>
<dbReference type="FunFam" id="3.90.930.12:FF:000002">
    <property type="entry name" value="50S ribosomal protein L6"/>
    <property type="match status" value="1"/>
</dbReference>
<evidence type="ECO:0000259" key="9">
    <source>
        <dbReference type="Pfam" id="PF00347"/>
    </source>
</evidence>
<dbReference type="SUPFAM" id="SSF56053">
    <property type="entry name" value="Ribosomal protein L6"/>
    <property type="match status" value="2"/>
</dbReference>
<dbReference type="PROSITE" id="PS00525">
    <property type="entry name" value="RIBOSOMAL_L6_1"/>
    <property type="match status" value="1"/>
</dbReference>
<dbReference type="SMR" id="A0A098AWJ3"/>
<keyword evidence="2 6" id="KW-0699">rRNA-binding</keyword>
<dbReference type="PIRSF" id="PIRSF002162">
    <property type="entry name" value="Ribosomal_L6"/>
    <property type="match status" value="1"/>
</dbReference>
<comment type="similarity">
    <text evidence="1 6 7">Belongs to the universal ribosomal protein uL6 family.</text>
</comment>
<keyword evidence="5 6" id="KW-0687">Ribonucleoprotein</keyword>
<dbReference type="GO" id="GO:0022625">
    <property type="term" value="C:cytosolic large ribosomal subunit"/>
    <property type="evidence" value="ECO:0007669"/>
    <property type="project" value="UniProtKB-UniRule"/>
</dbReference>
<dbReference type="InterPro" id="IPR000702">
    <property type="entry name" value="Ribosomal_uL6-like"/>
</dbReference>
<feature type="domain" description="Large ribosomal subunit protein uL6 alpha-beta" evidence="9">
    <location>
        <begin position="90"/>
        <end position="164"/>
    </location>
</feature>
<dbReference type="AlphaFoldDB" id="A0A098AWJ3"/>
<evidence type="ECO:0000256" key="7">
    <source>
        <dbReference type="RuleBase" id="RU003869"/>
    </source>
</evidence>
<evidence type="ECO:0000256" key="2">
    <source>
        <dbReference type="ARBA" id="ARBA00022730"/>
    </source>
</evidence>
<keyword evidence="3 6" id="KW-0694">RNA-binding</keyword>
<dbReference type="Gene3D" id="3.90.930.12">
    <property type="entry name" value="Ribosomal protein L6, alpha-beta domain"/>
    <property type="match status" value="2"/>
</dbReference>
<dbReference type="PATRIC" id="fig|49338.4.peg.630"/>
<dbReference type="FunFam" id="3.90.930.12:FF:000001">
    <property type="entry name" value="50S ribosomal protein L6"/>
    <property type="match status" value="1"/>
</dbReference>
<dbReference type="Pfam" id="PF00347">
    <property type="entry name" value="Ribosomal_L6"/>
    <property type="match status" value="2"/>
</dbReference>
<proteinExistence type="inferred from homology"/>
<reference evidence="10" key="1">
    <citation type="submission" date="2014-07" db="EMBL/GenBank/DDBJ databases">
        <authorList>
            <person name="Hornung V.Bastian."/>
        </authorList>
    </citation>
    <scope>NUCLEOTIDE SEQUENCE</scope>
    <source>
        <strain evidence="10">PCE-S</strain>
    </source>
</reference>
<dbReference type="GO" id="GO:0002181">
    <property type="term" value="P:cytoplasmic translation"/>
    <property type="evidence" value="ECO:0007669"/>
    <property type="project" value="TreeGrafter"/>
</dbReference>
<evidence type="ECO:0000313" key="11">
    <source>
        <dbReference type="EMBL" id="KTE92912.1"/>
    </source>
</evidence>
<dbReference type="EMBL" id="LK996017">
    <property type="protein sequence ID" value="CDX00480.1"/>
    <property type="molecule type" value="Genomic_DNA"/>
</dbReference>
<dbReference type="HAMAP" id="MF_01365_B">
    <property type="entry name" value="Ribosomal_uL6_B"/>
    <property type="match status" value="1"/>
</dbReference>
<dbReference type="EMBL" id="LOCK01000010">
    <property type="protein sequence ID" value="KTE92912.1"/>
    <property type="molecule type" value="Genomic_DNA"/>
</dbReference>
<dbReference type="PANTHER" id="PTHR11655">
    <property type="entry name" value="60S/50S RIBOSOMAL PROTEIN L6/L9"/>
    <property type="match status" value="1"/>
</dbReference>
<dbReference type="InterPro" id="IPR020040">
    <property type="entry name" value="Ribosomal_uL6_a/b-dom"/>
</dbReference>
<sequence>MSRIGKRPISIPGGVDVNIEGNVVTVKGPKGTLTKEMHSLINIAVEEQQIVVTRPDDQPLSRSLHGLTRTLVANMVEGVTKGFSKSLDMVGVGYRAAKQGNKLVLSVGKSHPVELIPFEGIEVEVPAQNKIIVKGMDKELVGDFAAEIRKERPPEPYKGKGIKYENEVVRRKAGKTGAKKGGKK</sequence>
<comment type="subunit">
    <text evidence="6">Part of the 50S ribosomal subunit.</text>
</comment>
<dbReference type="InterPro" id="IPR036789">
    <property type="entry name" value="Ribosomal_uL6-like_a/b-dom_sf"/>
</dbReference>
<evidence type="ECO:0000256" key="1">
    <source>
        <dbReference type="ARBA" id="ARBA00009356"/>
    </source>
</evidence>
<accession>A0A098AWJ3</accession>
<evidence type="ECO:0000256" key="8">
    <source>
        <dbReference type="RuleBase" id="RU003870"/>
    </source>
</evidence>
<evidence type="ECO:0000256" key="4">
    <source>
        <dbReference type="ARBA" id="ARBA00022980"/>
    </source>
</evidence>
<evidence type="ECO:0000313" key="12">
    <source>
        <dbReference type="Proteomes" id="UP000054623"/>
    </source>
</evidence>
<evidence type="ECO:0000256" key="6">
    <source>
        <dbReference type="HAMAP-Rule" id="MF_01365"/>
    </source>
</evidence>
<reference evidence="11 12" key="2">
    <citation type="submission" date="2015-12" db="EMBL/GenBank/DDBJ databases">
        <title>Draft Genome Sequence of Desulfitobacterium hafniense Strain DH, a Sulfate-reducing Bacterium Isolated from Paddy Soils.</title>
        <authorList>
            <person name="Bao P."/>
            <person name="Zhang X."/>
            <person name="Li G."/>
        </authorList>
    </citation>
    <scope>NUCLEOTIDE SEQUENCE [LARGE SCALE GENOMIC DNA]</scope>
    <source>
        <strain evidence="11 12">DH</strain>
    </source>
</reference>
<dbReference type="Proteomes" id="UP000054623">
    <property type="component" value="Unassembled WGS sequence"/>
</dbReference>
<protein>
    <recommendedName>
        <fullName evidence="6">Large ribosomal subunit protein uL6</fullName>
    </recommendedName>
</protein>